<protein>
    <submittedName>
        <fullName evidence="1">Uncharacterized protein</fullName>
    </submittedName>
</protein>
<keyword evidence="2" id="KW-1185">Reference proteome</keyword>
<dbReference type="EMBL" id="CM042040">
    <property type="protein sequence ID" value="KAI3716795.1"/>
    <property type="molecule type" value="Genomic_DNA"/>
</dbReference>
<organism evidence="1 2">
    <name type="scientific">Smallanthus sonchifolius</name>
    <dbReference type="NCBI Taxonomy" id="185202"/>
    <lineage>
        <taxon>Eukaryota</taxon>
        <taxon>Viridiplantae</taxon>
        <taxon>Streptophyta</taxon>
        <taxon>Embryophyta</taxon>
        <taxon>Tracheophyta</taxon>
        <taxon>Spermatophyta</taxon>
        <taxon>Magnoliopsida</taxon>
        <taxon>eudicotyledons</taxon>
        <taxon>Gunneridae</taxon>
        <taxon>Pentapetalae</taxon>
        <taxon>asterids</taxon>
        <taxon>campanulids</taxon>
        <taxon>Asterales</taxon>
        <taxon>Asteraceae</taxon>
        <taxon>Asteroideae</taxon>
        <taxon>Heliantheae alliance</taxon>
        <taxon>Millerieae</taxon>
        <taxon>Smallanthus</taxon>
    </lineage>
</organism>
<comment type="caution">
    <text evidence="1">The sequence shown here is derived from an EMBL/GenBank/DDBJ whole genome shotgun (WGS) entry which is preliminary data.</text>
</comment>
<evidence type="ECO:0000313" key="1">
    <source>
        <dbReference type="EMBL" id="KAI3716795.1"/>
    </source>
</evidence>
<reference evidence="1 2" key="2">
    <citation type="journal article" date="2022" name="Mol. Ecol. Resour.">
        <title>The genomes of chicory, endive, great burdock and yacon provide insights into Asteraceae paleo-polyploidization history and plant inulin production.</title>
        <authorList>
            <person name="Fan W."/>
            <person name="Wang S."/>
            <person name="Wang H."/>
            <person name="Wang A."/>
            <person name="Jiang F."/>
            <person name="Liu H."/>
            <person name="Zhao H."/>
            <person name="Xu D."/>
            <person name="Zhang Y."/>
        </authorList>
    </citation>
    <scope>NUCLEOTIDE SEQUENCE [LARGE SCALE GENOMIC DNA]</scope>
    <source>
        <strain evidence="2">cv. Yunnan</strain>
        <tissue evidence="1">Leaves</tissue>
    </source>
</reference>
<reference evidence="2" key="1">
    <citation type="journal article" date="2022" name="Mol. Ecol. Resour.">
        <title>The genomes of chicory, endive, great burdock and yacon provide insights into Asteraceae palaeo-polyploidization history and plant inulin production.</title>
        <authorList>
            <person name="Fan W."/>
            <person name="Wang S."/>
            <person name="Wang H."/>
            <person name="Wang A."/>
            <person name="Jiang F."/>
            <person name="Liu H."/>
            <person name="Zhao H."/>
            <person name="Xu D."/>
            <person name="Zhang Y."/>
        </authorList>
    </citation>
    <scope>NUCLEOTIDE SEQUENCE [LARGE SCALE GENOMIC DNA]</scope>
    <source>
        <strain evidence="2">cv. Yunnan</strain>
    </source>
</reference>
<name>A0ACB9B3N0_9ASTR</name>
<evidence type="ECO:0000313" key="2">
    <source>
        <dbReference type="Proteomes" id="UP001056120"/>
    </source>
</evidence>
<sequence>MEVLDSISHNRLSKPDAVLEHIGGFCASDCQVAGLNVFSVQDLIPYKTIDGLEIAKDQIEEALKVVCKSHKLALAQVWIAHKDKSHVLMSSSLGDTQMNQLLAIKLTGCLYAVTDNYYNYDFGPYFRLCDTVACDLILGSEFVIKTLQDYESRHISKLRSNNLELWGDREFFSACSALAICLRSNDTGDFNYAFEFIWINQANYVILLEDILLTLKRCLPRFKFASGEELVVIAVETATYREDDEDNTATDNETSEIGESVKLKIFERKRSSPVPKALEEGNKAVVVDYYMRLTKKHTYTRNT</sequence>
<gene>
    <name evidence="1" type="ORF">L1987_67948</name>
</gene>
<dbReference type="Proteomes" id="UP001056120">
    <property type="component" value="Linkage Group LG23"/>
</dbReference>
<proteinExistence type="predicted"/>
<accession>A0ACB9B3N0</accession>